<dbReference type="RefSeq" id="WP_254418087.1">
    <property type="nucleotide sequence ID" value="NZ_BAAAJB010000039.1"/>
</dbReference>
<keyword evidence="3" id="KW-1185">Reference proteome</keyword>
<evidence type="ECO:0000313" key="3">
    <source>
        <dbReference type="Proteomes" id="UP001055940"/>
    </source>
</evidence>
<evidence type="ECO:0000313" key="2">
    <source>
        <dbReference type="EMBL" id="USY18770.1"/>
    </source>
</evidence>
<protein>
    <submittedName>
        <fullName evidence="2">Uncharacterized protein</fullName>
    </submittedName>
</protein>
<dbReference type="Proteomes" id="UP001055940">
    <property type="component" value="Chromosome"/>
</dbReference>
<proteinExistence type="predicted"/>
<accession>A0ABY5D784</accession>
<name>A0ABY5D784_9ACTN</name>
<evidence type="ECO:0000256" key="1">
    <source>
        <dbReference type="SAM" id="MobiDB-lite"/>
    </source>
</evidence>
<organism evidence="2 3">
    <name type="scientific">Nocardiopsis exhalans</name>
    <dbReference type="NCBI Taxonomy" id="163604"/>
    <lineage>
        <taxon>Bacteria</taxon>
        <taxon>Bacillati</taxon>
        <taxon>Actinomycetota</taxon>
        <taxon>Actinomycetes</taxon>
        <taxon>Streptosporangiales</taxon>
        <taxon>Nocardiopsidaceae</taxon>
        <taxon>Nocardiopsis</taxon>
    </lineage>
</organism>
<gene>
    <name evidence="2" type="ORF">NE857_26330</name>
</gene>
<sequence length="97" mass="10746">MTDERCGRVEPPWSTKPSRFSSRRIRRLEAENDNARSLVWAAVPKAIVLRPLISCAVGNDAPRRLGNGSNGIRVSWVAGGNPGTCRSLQQPQYKTRT</sequence>
<reference evidence="2" key="1">
    <citation type="submission" date="2022-06" db="EMBL/GenBank/DDBJ databases">
        <authorList>
            <person name="Ping M."/>
        </authorList>
    </citation>
    <scope>NUCLEOTIDE SEQUENCE</scope>
    <source>
        <strain evidence="2">JCM11759T</strain>
    </source>
</reference>
<feature type="region of interest" description="Disordered" evidence="1">
    <location>
        <begin position="1"/>
        <end position="21"/>
    </location>
</feature>
<dbReference type="EMBL" id="CP099837">
    <property type="protein sequence ID" value="USY18770.1"/>
    <property type="molecule type" value="Genomic_DNA"/>
</dbReference>